<dbReference type="GO" id="GO:0009307">
    <property type="term" value="P:DNA restriction-modification system"/>
    <property type="evidence" value="ECO:0007669"/>
    <property type="project" value="UniProtKB-KW"/>
</dbReference>
<organism evidence="6 7">
    <name type="scientific">Pseudochryseolinea flava</name>
    <dbReference type="NCBI Taxonomy" id="2059302"/>
    <lineage>
        <taxon>Bacteria</taxon>
        <taxon>Pseudomonadati</taxon>
        <taxon>Bacteroidota</taxon>
        <taxon>Cytophagia</taxon>
        <taxon>Cytophagales</taxon>
        <taxon>Fulvivirgaceae</taxon>
        <taxon>Pseudochryseolinea</taxon>
    </lineage>
</organism>
<reference evidence="6 7" key="1">
    <citation type="submission" date="2018-06" db="EMBL/GenBank/DDBJ databases">
        <title>Chryseolinea flavus sp. nov., a member of the phylum Bacteroidetes isolated from soil.</title>
        <authorList>
            <person name="Li Y."/>
            <person name="Wang J."/>
        </authorList>
    </citation>
    <scope>NUCLEOTIDE SEQUENCE [LARGE SCALE GENOMIC DNA]</scope>
    <source>
        <strain evidence="6 7">SDU1-6</strain>
    </source>
</reference>
<dbReference type="Proteomes" id="UP000251889">
    <property type="component" value="Unassembled WGS sequence"/>
</dbReference>
<dbReference type="InterPro" id="IPR052021">
    <property type="entry name" value="Type-I_RS_S_subunit"/>
</dbReference>
<accession>A0A364Y5Q1</accession>
<feature type="coiled-coil region" evidence="4">
    <location>
        <begin position="402"/>
        <end position="429"/>
    </location>
</feature>
<evidence type="ECO:0000259" key="5">
    <source>
        <dbReference type="Pfam" id="PF01420"/>
    </source>
</evidence>
<dbReference type="GO" id="GO:0003677">
    <property type="term" value="F:DNA binding"/>
    <property type="evidence" value="ECO:0007669"/>
    <property type="project" value="UniProtKB-KW"/>
</dbReference>
<evidence type="ECO:0000313" key="6">
    <source>
        <dbReference type="EMBL" id="RAW01555.1"/>
    </source>
</evidence>
<keyword evidence="7" id="KW-1185">Reference proteome</keyword>
<keyword evidence="6" id="KW-0255">Endonuclease</keyword>
<dbReference type="PANTHER" id="PTHR30408">
    <property type="entry name" value="TYPE-1 RESTRICTION ENZYME ECOKI SPECIFICITY PROTEIN"/>
    <property type="match status" value="1"/>
</dbReference>
<feature type="domain" description="Type I restriction modification DNA specificity" evidence="5">
    <location>
        <begin position="246"/>
        <end position="419"/>
    </location>
</feature>
<keyword evidence="6" id="KW-0540">Nuclease</keyword>
<dbReference type="SUPFAM" id="SSF116734">
    <property type="entry name" value="DNA methylase specificity domain"/>
    <property type="match status" value="2"/>
</dbReference>
<dbReference type="GO" id="GO:0004519">
    <property type="term" value="F:endonuclease activity"/>
    <property type="evidence" value="ECO:0007669"/>
    <property type="project" value="UniProtKB-KW"/>
</dbReference>
<name>A0A364Y5Q1_9BACT</name>
<dbReference type="OrthoDB" id="825893at2"/>
<comment type="caution">
    <text evidence="6">The sequence shown here is derived from an EMBL/GenBank/DDBJ whole genome shotgun (WGS) entry which is preliminary data.</text>
</comment>
<evidence type="ECO:0000256" key="4">
    <source>
        <dbReference type="SAM" id="Coils"/>
    </source>
</evidence>
<dbReference type="Pfam" id="PF01420">
    <property type="entry name" value="Methylase_S"/>
    <property type="match status" value="2"/>
</dbReference>
<dbReference type="CDD" id="cd17517">
    <property type="entry name" value="RMtype1_S_EcoKI_StySPI-TRD2-CR2_like"/>
    <property type="match status" value="1"/>
</dbReference>
<proteinExistence type="inferred from homology"/>
<gene>
    <name evidence="6" type="ORF">DQQ10_07810</name>
</gene>
<keyword evidence="3" id="KW-0238">DNA-binding</keyword>
<dbReference type="InterPro" id="IPR000055">
    <property type="entry name" value="Restrct_endonuc_typeI_TRD"/>
</dbReference>
<keyword evidence="2" id="KW-0680">Restriction system</keyword>
<dbReference type="PANTHER" id="PTHR30408:SF12">
    <property type="entry name" value="TYPE I RESTRICTION ENZYME MJAVIII SPECIFICITY SUBUNIT"/>
    <property type="match status" value="1"/>
</dbReference>
<dbReference type="EMBL" id="QMFY01000003">
    <property type="protein sequence ID" value="RAW01555.1"/>
    <property type="molecule type" value="Genomic_DNA"/>
</dbReference>
<keyword evidence="6" id="KW-0378">Hydrolase</keyword>
<feature type="domain" description="Type I restriction modification DNA specificity" evidence="5">
    <location>
        <begin position="20"/>
        <end position="189"/>
    </location>
</feature>
<dbReference type="RefSeq" id="WP_112746295.1">
    <property type="nucleotide sequence ID" value="NZ_QMFY01000003.1"/>
</dbReference>
<evidence type="ECO:0000256" key="2">
    <source>
        <dbReference type="ARBA" id="ARBA00022747"/>
    </source>
</evidence>
<dbReference type="CDD" id="cd17271">
    <property type="entry name" value="RMtype1_S_NmaSCMORF606P_TRD2-CR2_like"/>
    <property type="match status" value="1"/>
</dbReference>
<evidence type="ECO:0000256" key="3">
    <source>
        <dbReference type="ARBA" id="ARBA00023125"/>
    </source>
</evidence>
<dbReference type="InterPro" id="IPR044946">
    <property type="entry name" value="Restrct_endonuc_typeI_TRD_sf"/>
</dbReference>
<dbReference type="Gene3D" id="1.10.287.1120">
    <property type="entry name" value="Bipartite methylase S protein"/>
    <property type="match status" value="1"/>
</dbReference>
<evidence type="ECO:0000313" key="7">
    <source>
        <dbReference type="Proteomes" id="UP000251889"/>
    </source>
</evidence>
<sequence>MELIANEVDNATNTHVLPPGWQVVSIGELFEFKNGLNKERKYFGYGTPIINYMDVYKNRGLLAKDIKGKVFLTKKEIDAYDVKKGDVLFTRTSEVVEEIGLSCVVLDNLTDTVFSGFVLRARPKNQILIDEFKQYCFSTRLVRRDIISKATYTTRALTNGRLLGQVKIAFPQSKKEQMAIATALSDGWQIISSLEQLIVKKKNIRLGTIQALLTGKIRPEKFQGERGVKKTELALIPSDWISCNFCDVMSGFSSGQTPYREVKRFYQGNIPWITSGELNYNVIMDTAEKISEEAMIKTNLRILPKGTFLFAITGLEAQGTRGSCAITGIEATTNQSCMALFPDQTKLLTEYLFYFYLLYGDVLAFKYCQGTKQQSYTASIAKKLPIYFPSDIEEQRYIVNVLRSMDSELLSLEHKLKKQRELVQGLMQNLLSAKIRLV</sequence>
<protein>
    <submittedName>
        <fullName evidence="6">Restriction endonuclease subunit S</fullName>
    </submittedName>
</protein>
<comment type="similarity">
    <text evidence="1">Belongs to the type-I restriction system S methylase family.</text>
</comment>
<evidence type="ECO:0000256" key="1">
    <source>
        <dbReference type="ARBA" id="ARBA00010923"/>
    </source>
</evidence>
<dbReference type="Gene3D" id="3.90.220.20">
    <property type="entry name" value="DNA methylase specificity domains"/>
    <property type="match status" value="2"/>
</dbReference>
<dbReference type="AlphaFoldDB" id="A0A364Y5Q1"/>
<keyword evidence="4" id="KW-0175">Coiled coil</keyword>